<keyword evidence="3" id="KW-0732">Signal</keyword>
<evidence type="ECO:0000256" key="2">
    <source>
        <dbReference type="SAM" id="Phobius"/>
    </source>
</evidence>
<feature type="signal peptide" evidence="3">
    <location>
        <begin position="1"/>
        <end position="20"/>
    </location>
</feature>
<keyword evidence="2" id="KW-0472">Membrane</keyword>
<feature type="chain" id="PRO_5002151339" evidence="3">
    <location>
        <begin position="21"/>
        <end position="170"/>
    </location>
</feature>
<keyword evidence="2" id="KW-0812">Transmembrane</keyword>
<sequence length="170" mass="18631">MFGWEVIILIFSLFLLRGDGSEVLNPPNTRVSRSKQGNAIVEGVREDKNNQLETSIGDQPFDGVVDPNLESYSDESGYENLGRVHEENCGGDVKDDNGIKNDETGTQRGEGSALSKCTKANNGTSTSSHESDENILSENFELLIVVSGFSLSIFLIPCLVSTGKYIFYKR</sequence>
<dbReference type="EMBL" id="JWZT01002592">
    <property type="protein sequence ID" value="KII69098.1"/>
    <property type="molecule type" value="Genomic_DNA"/>
</dbReference>
<protein>
    <submittedName>
        <fullName evidence="4">Uncharacterized protein</fullName>
    </submittedName>
</protein>
<gene>
    <name evidence="4" type="ORF">RF11_04213</name>
</gene>
<organism evidence="4 5">
    <name type="scientific">Thelohanellus kitauei</name>
    <name type="common">Myxosporean</name>
    <dbReference type="NCBI Taxonomy" id="669202"/>
    <lineage>
        <taxon>Eukaryota</taxon>
        <taxon>Metazoa</taxon>
        <taxon>Cnidaria</taxon>
        <taxon>Myxozoa</taxon>
        <taxon>Myxosporea</taxon>
        <taxon>Bivalvulida</taxon>
        <taxon>Platysporina</taxon>
        <taxon>Myxobolidae</taxon>
        <taxon>Thelohanellus</taxon>
    </lineage>
</organism>
<dbReference type="Proteomes" id="UP000031668">
    <property type="component" value="Unassembled WGS sequence"/>
</dbReference>
<accession>A0A0C2JIF4</accession>
<name>A0A0C2JIF4_THEKT</name>
<dbReference type="AlphaFoldDB" id="A0A0C2JIF4"/>
<evidence type="ECO:0000313" key="4">
    <source>
        <dbReference type="EMBL" id="KII69098.1"/>
    </source>
</evidence>
<comment type="caution">
    <text evidence="4">The sequence shown here is derived from an EMBL/GenBank/DDBJ whole genome shotgun (WGS) entry which is preliminary data.</text>
</comment>
<feature type="region of interest" description="Disordered" evidence="1">
    <location>
        <begin position="83"/>
        <end position="132"/>
    </location>
</feature>
<feature type="compositionally biased region" description="Polar residues" evidence="1">
    <location>
        <begin position="118"/>
        <end position="128"/>
    </location>
</feature>
<evidence type="ECO:0000256" key="3">
    <source>
        <dbReference type="SAM" id="SignalP"/>
    </source>
</evidence>
<evidence type="ECO:0000256" key="1">
    <source>
        <dbReference type="SAM" id="MobiDB-lite"/>
    </source>
</evidence>
<feature type="transmembrane region" description="Helical" evidence="2">
    <location>
        <begin position="142"/>
        <end position="167"/>
    </location>
</feature>
<keyword evidence="2" id="KW-1133">Transmembrane helix</keyword>
<reference evidence="4 5" key="1">
    <citation type="journal article" date="2014" name="Genome Biol. Evol.">
        <title>The genome of the myxosporean Thelohanellus kitauei shows adaptations to nutrient acquisition within its fish host.</title>
        <authorList>
            <person name="Yang Y."/>
            <person name="Xiong J."/>
            <person name="Zhou Z."/>
            <person name="Huo F."/>
            <person name="Miao W."/>
            <person name="Ran C."/>
            <person name="Liu Y."/>
            <person name="Zhang J."/>
            <person name="Feng J."/>
            <person name="Wang M."/>
            <person name="Wang M."/>
            <person name="Wang L."/>
            <person name="Yao B."/>
        </authorList>
    </citation>
    <scope>NUCLEOTIDE SEQUENCE [LARGE SCALE GENOMIC DNA]</scope>
    <source>
        <strain evidence="4">Wuqing</strain>
    </source>
</reference>
<proteinExistence type="predicted"/>
<feature type="compositionally biased region" description="Basic and acidic residues" evidence="1">
    <location>
        <begin position="83"/>
        <end position="105"/>
    </location>
</feature>
<evidence type="ECO:0000313" key="5">
    <source>
        <dbReference type="Proteomes" id="UP000031668"/>
    </source>
</evidence>
<keyword evidence="5" id="KW-1185">Reference proteome</keyword>